<evidence type="ECO:0000313" key="2">
    <source>
        <dbReference type="Proteomes" id="UP000297951"/>
    </source>
</evidence>
<dbReference type="RefSeq" id="WP_135013238.1">
    <property type="nucleotide sequence ID" value="NZ_JADGLK010000033.1"/>
</dbReference>
<sequence length="118" mass="13443">MTYTPSPQWYKNWPWQQDTIVRLQASITGKEARTVVQAFLAALTLGSSRVYYSGGYCFTEIPTPVRPREESLILELYSAGEDGFDSVLNGVEHLEEFLAGYPHLTITWQELEPQKSKL</sequence>
<protein>
    <submittedName>
        <fullName evidence="1">Uncharacterized protein</fullName>
    </submittedName>
</protein>
<name>A0A4Y9F2W2_9MICC</name>
<organism evidence="1 2">
    <name type="scientific">Rothia nasimurium</name>
    <dbReference type="NCBI Taxonomy" id="85336"/>
    <lineage>
        <taxon>Bacteria</taxon>
        <taxon>Bacillati</taxon>
        <taxon>Actinomycetota</taxon>
        <taxon>Actinomycetes</taxon>
        <taxon>Micrococcales</taxon>
        <taxon>Micrococcaceae</taxon>
        <taxon>Rothia</taxon>
    </lineage>
</organism>
<dbReference type="AlphaFoldDB" id="A0A4Y9F2W2"/>
<proteinExistence type="predicted"/>
<dbReference type="Proteomes" id="UP000297951">
    <property type="component" value="Unassembled WGS sequence"/>
</dbReference>
<accession>A0A4Y9F2W2</accession>
<reference evidence="1 2" key="1">
    <citation type="submission" date="2019-03" db="EMBL/GenBank/DDBJ databases">
        <title>Diversity of the mouse oral microbiome.</title>
        <authorList>
            <person name="Joseph S."/>
            <person name="Aduse-Opoku J."/>
            <person name="Curtis M."/>
            <person name="Wade W."/>
            <person name="Hashim A."/>
        </authorList>
    </citation>
    <scope>NUCLEOTIDE SEQUENCE [LARGE SCALE GENOMIC DNA]</scope>
    <source>
        <strain evidence="2">irhom_31</strain>
    </source>
</reference>
<evidence type="ECO:0000313" key="1">
    <source>
        <dbReference type="EMBL" id="TFU21396.1"/>
    </source>
</evidence>
<gene>
    <name evidence="1" type="ORF">E4U03_09145</name>
</gene>
<dbReference type="EMBL" id="SPQC01000033">
    <property type="protein sequence ID" value="TFU21396.1"/>
    <property type="molecule type" value="Genomic_DNA"/>
</dbReference>
<comment type="caution">
    <text evidence="1">The sequence shown here is derived from an EMBL/GenBank/DDBJ whole genome shotgun (WGS) entry which is preliminary data.</text>
</comment>